<reference evidence="8 9" key="1">
    <citation type="submission" date="2013-02" db="EMBL/GenBank/DDBJ databases">
        <title>Draft genome sequence of Amycolatopsis vancoresmycina strain DSM 44592T.</title>
        <authorList>
            <person name="Kumar S."/>
            <person name="Kaur N."/>
            <person name="Kaur C."/>
            <person name="Raghava G.P.S."/>
            <person name="Mayilraj S."/>
        </authorList>
    </citation>
    <scope>NUCLEOTIDE SEQUENCE [LARGE SCALE GENOMIC DNA]</scope>
    <source>
        <strain evidence="8 9">DSM 44592</strain>
    </source>
</reference>
<accession>R1I545</accession>
<keyword evidence="3" id="KW-0808">Transferase</keyword>
<dbReference type="PRINTS" id="PR00507">
    <property type="entry name" value="N12N6MTFRASE"/>
</dbReference>
<dbReference type="OrthoDB" id="4280289at2"/>
<feature type="compositionally biased region" description="Basic and acidic residues" evidence="6">
    <location>
        <begin position="1334"/>
        <end position="1347"/>
    </location>
</feature>
<dbReference type="PANTHER" id="PTHR33841:SF1">
    <property type="entry name" value="DNA METHYLTRANSFERASE A"/>
    <property type="match status" value="1"/>
</dbReference>
<protein>
    <recommendedName>
        <fullName evidence="1">site-specific DNA-methyltransferase (adenine-specific)</fullName>
        <ecNumber evidence="1">2.1.1.72</ecNumber>
    </recommendedName>
</protein>
<dbReference type="EMBL" id="AOUO01000202">
    <property type="protein sequence ID" value="EOD67656.1"/>
    <property type="molecule type" value="Genomic_DNA"/>
</dbReference>
<dbReference type="InterPro" id="IPR050953">
    <property type="entry name" value="N4_N6_ade-DNA_methylase"/>
</dbReference>
<dbReference type="EC" id="2.1.1.72" evidence="1"/>
<dbReference type="PANTHER" id="PTHR33841">
    <property type="entry name" value="DNA METHYLTRANSFERASE YEEA-RELATED"/>
    <property type="match status" value="1"/>
</dbReference>
<dbReference type="GO" id="GO:0032259">
    <property type="term" value="P:methylation"/>
    <property type="evidence" value="ECO:0007669"/>
    <property type="project" value="UniProtKB-KW"/>
</dbReference>
<dbReference type="eggNOG" id="COG1002">
    <property type="taxonomic scope" value="Bacteria"/>
</dbReference>
<keyword evidence="2" id="KW-0489">Methyltransferase</keyword>
<organism evidence="8 9">
    <name type="scientific">Amycolatopsis vancoresmycina DSM 44592</name>
    <dbReference type="NCBI Taxonomy" id="1292037"/>
    <lineage>
        <taxon>Bacteria</taxon>
        <taxon>Bacillati</taxon>
        <taxon>Actinomycetota</taxon>
        <taxon>Actinomycetes</taxon>
        <taxon>Pseudonocardiales</taxon>
        <taxon>Pseudonocardiaceae</taxon>
        <taxon>Amycolatopsis</taxon>
    </lineage>
</organism>
<feature type="domain" description="Type II methyltransferase M.TaqI-like" evidence="7">
    <location>
        <begin position="553"/>
        <end position="798"/>
    </location>
</feature>
<proteinExistence type="predicted"/>
<evidence type="ECO:0000256" key="4">
    <source>
        <dbReference type="ARBA" id="ARBA00022691"/>
    </source>
</evidence>
<evidence type="ECO:0000313" key="9">
    <source>
        <dbReference type="Proteomes" id="UP000014139"/>
    </source>
</evidence>
<dbReference type="PATRIC" id="fig|1292037.4.peg.2932"/>
<dbReference type="Pfam" id="PF07669">
    <property type="entry name" value="Eco57I"/>
    <property type="match status" value="1"/>
</dbReference>
<dbReference type="SUPFAM" id="SSF53335">
    <property type="entry name" value="S-adenosyl-L-methionine-dependent methyltransferases"/>
    <property type="match status" value="1"/>
</dbReference>
<comment type="caution">
    <text evidence="8">The sequence shown here is derived from an EMBL/GenBank/DDBJ whole genome shotgun (WGS) entry which is preliminary data.</text>
</comment>
<dbReference type="RefSeq" id="WP_003081016.1">
    <property type="nucleotide sequence ID" value="NZ_AOUO01000202.1"/>
</dbReference>
<evidence type="ECO:0000259" key="7">
    <source>
        <dbReference type="Pfam" id="PF07669"/>
    </source>
</evidence>
<keyword evidence="4" id="KW-0949">S-adenosyl-L-methionine</keyword>
<evidence type="ECO:0000256" key="5">
    <source>
        <dbReference type="ARBA" id="ARBA00047942"/>
    </source>
</evidence>
<dbReference type="InterPro" id="IPR011639">
    <property type="entry name" value="MethylTrfase_TaqI-like_dom"/>
</dbReference>
<dbReference type="GO" id="GO:0009007">
    <property type="term" value="F:site-specific DNA-methyltransferase (adenine-specific) activity"/>
    <property type="evidence" value="ECO:0007669"/>
    <property type="project" value="UniProtKB-EC"/>
</dbReference>
<keyword evidence="9" id="KW-1185">Reference proteome</keyword>
<evidence type="ECO:0000313" key="8">
    <source>
        <dbReference type="EMBL" id="EOD67656.1"/>
    </source>
</evidence>
<dbReference type="Gene3D" id="3.40.50.150">
    <property type="entry name" value="Vaccinia Virus protein VP39"/>
    <property type="match status" value="2"/>
</dbReference>
<dbReference type="Proteomes" id="UP000014139">
    <property type="component" value="Unassembled WGS sequence"/>
</dbReference>
<name>R1I545_9PSEU</name>
<evidence type="ECO:0000256" key="3">
    <source>
        <dbReference type="ARBA" id="ARBA00022679"/>
    </source>
</evidence>
<dbReference type="GO" id="GO:0006304">
    <property type="term" value="P:DNA modification"/>
    <property type="evidence" value="ECO:0007669"/>
    <property type="project" value="InterPro"/>
</dbReference>
<evidence type="ECO:0000256" key="2">
    <source>
        <dbReference type="ARBA" id="ARBA00022603"/>
    </source>
</evidence>
<dbReference type="InterPro" id="IPR029063">
    <property type="entry name" value="SAM-dependent_MTases_sf"/>
</dbReference>
<evidence type="ECO:0000256" key="1">
    <source>
        <dbReference type="ARBA" id="ARBA00011900"/>
    </source>
</evidence>
<sequence>MSRVPFPSLRVAGGLLPADLFARTMDDASLAGRSPADYGLGARRTVREAASRAFEDLTKEWRALSRDKNRGTRDWLRAVFGNDGLGYGPLEELRGGLTVGDKQFKVSHRWQHVPVHWLPWGTDLDHRTKGVAGAADAAPQSMLQELLNRTDDHLYAMVSNGQRLRLLRDSRSLAGSAYVEFDLELIFDEGMFPDFLLLYRLLHATRFAVRAGESPSSCWLETWRTTAIQQGERALERLRGGVEQAINTLGTGFARHPANGALNRRLASGELLAEDYKRSVLRLVYRLLFWFVAEDRNVLLDPAAPQEVRKRYDTYFSARRLRDRARRGSTDQHEDLWESVHLVFVGLGLEQGRPELGVPGIGGIFARITRDGDTAIEPSRPDELDEPLEGMRLTNEALITAVRHLAIVDSAGQRRQVDFLNLDSEELGSVYESLLELHPAYDPDEQVFGLTAAAGNERKTTGSYYTPSSLTEALLDSALDPVLDDAVQGIDAADAQVEALLNVTVCDPACGSGHFLVAAARRIARRVAQLRSGENEPSPKLVRHAMREVVSRCVYGVDINETAAELAKVSLWLEAVEPGFPLPFLDANIRVGNSLLGTTPALIDKGIPKEAFKALIGDDKDAVRAIVKRNAEQAEGIFDLFASDGPLIVNTEIAEHTRELVRTDARSLTDVYVQRARLRDIDGERLSAKRVADAWCSAFVQPKTKETALQAVVQSTLDWIKGDPDTLERAHTASMVEKLARDYRFFHWHVEFPHIFAVLETGSNVNGSTGWQGGFSCVLGNPPWERIKLQEQEFFASRRPEIATAKNAAARKKMIAALATSDEVYNQRLHEEFAAELRLSDGWSHLLRESGRYPLTGRGDINTYAVFAETGRTILAPRARVGMVLPTGIATDATTQYFFKDLIKTRTLASIYDFENEEKIFQTVTNKFRFCLWTGSGQSTPLSEINLAFRVRQASQILDRRFVFTQEDIDLLNPNTGTCPVFDYRRNAEITLAMYRHINSVLWREEPEDNPWRLSFQAMFHMANDANLFHDRETLEHEGWKLAGNLFERDGQRMLPLHEAKMVHHFDHRFSTYEGASQAQLNKGTLPRTTAEQKDDPNFAVLARYWVAESEVDARLARKDWNKDWLLGWRDITTTANERTLICSAIPRAAIAHTNPIVISKEPRVTPLYANLCSFSLDYITRQKMGGTHLTYGYLNQLAVLPPRTYDEVCDWASSQATGGWITDRVIELAYTTYDMTGFARDHGDEGPPFRWDEERRFWLRAELDAAYFHLYGVPHDDVDYIMDTFRAFRNNDPERFARTKQAILDIYDDMAKAIETREPYQTRLDPPPGQGPRHPERTDSGTVDHG</sequence>
<feature type="region of interest" description="Disordered" evidence="6">
    <location>
        <begin position="1318"/>
        <end position="1347"/>
    </location>
</feature>
<gene>
    <name evidence="8" type="ORF">H480_15356</name>
</gene>
<comment type="catalytic activity">
    <reaction evidence="5">
        <text>a 2'-deoxyadenosine in DNA + S-adenosyl-L-methionine = an N(6)-methyl-2'-deoxyadenosine in DNA + S-adenosyl-L-homocysteine + H(+)</text>
        <dbReference type="Rhea" id="RHEA:15197"/>
        <dbReference type="Rhea" id="RHEA-COMP:12418"/>
        <dbReference type="Rhea" id="RHEA-COMP:12419"/>
        <dbReference type="ChEBI" id="CHEBI:15378"/>
        <dbReference type="ChEBI" id="CHEBI:57856"/>
        <dbReference type="ChEBI" id="CHEBI:59789"/>
        <dbReference type="ChEBI" id="CHEBI:90615"/>
        <dbReference type="ChEBI" id="CHEBI:90616"/>
        <dbReference type="EC" id="2.1.1.72"/>
    </reaction>
</comment>
<evidence type="ECO:0000256" key="6">
    <source>
        <dbReference type="SAM" id="MobiDB-lite"/>
    </source>
</evidence>